<dbReference type="InterPro" id="IPR029044">
    <property type="entry name" value="Nucleotide-diphossugar_trans"/>
</dbReference>
<proteinExistence type="predicted"/>
<evidence type="ECO:0000313" key="2">
    <source>
        <dbReference type="Proteomes" id="UP000053676"/>
    </source>
</evidence>
<keyword evidence="2" id="KW-1185">Reference proteome</keyword>
<dbReference type="PANTHER" id="PTHR31562">
    <property type="entry name" value="PROTEIN CBG18972"/>
    <property type="match status" value="1"/>
</dbReference>
<evidence type="ECO:0000313" key="1">
    <source>
        <dbReference type="EMBL" id="ETN74553.1"/>
    </source>
</evidence>
<gene>
    <name evidence="1" type="ORF">NECAME_12914</name>
</gene>
<reference evidence="2" key="1">
    <citation type="journal article" date="2014" name="Nat. Genet.">
        <title>Genome of the human hookworm Necator americanus.</title>
        <authorList>
            <person name="Tang Y.T."/>
            <person name="Gao X."/>
            <person name="Rosa B.A."/>
            <person name="Abubucker S."/>
            <person name="Hallsworth-Pepin K."/>
            <person name="Martin J."/>
            <person name="Tyagi R."/>
            <person name="Heizer E."/>
            <person name="Zhang X."/>
            <person name="Bhonagiri-Palsikar V."/>
            <person name="Minx P."/>
            <person name="Warren W.C."/>
            <person name="Wang Q."/>
            <person name="Zhan B."/>
            <person name="Hotez P.J."/>
            <person name="Sternberg P.W."/>
            <person name="Dougall A."/>
            <person name="Gaze S.T."/>
            <person name="Mulvenna J."/>
            <person name="Sotillo J."/>
            <person name="Ranganathan S."/>
            <person name="Rabelo E.M."/>
            <person name="Wilson R.K."/>
            <person name="Felgner P.L."/>
            <person name="Bethony J."/>
            <person name="Hawdon J.M."/>
            <person name="Gasser R.B."/>
            <person name="Loukas A."/>
            <person name="Mitreva M."/>
        </authorList>
    </citation>
    <scope>NUCLEOTIDE SEQUENCE [LARGE SCALE GENOMIC DNA]</scope>
</reference>
<dbReference type="InterPro" id="IPR004988">
    <property type="entry name" value="DUF273"/>
</dbReference>
<dbReference type="Pfam" id="PF03314">
    <property type="entry name" value="DUF273"/>
    <property type="match status" value="1"/>
</dbReference>
<dbReference type="Proteomes" id="UP000053676">
    <property type="component" value="Unassembled WGS sequence"/>
</dbReference>
<dbReference type="AlphaFoldDB" id="W2SYD8"/>
<name>W2SYD8_NECAM</name>
<dbReference type="Gene3D" id="3.90.550.10">
    <property type="entry name" value="Spore Coat Polysaccharide Biosynthesis Protein SpsA, Chain A"/>
    <property type="match status" value="1"/>
</dbReference>
<dbReference type="KEGG" id="nai:NECAME_12914"/>
<dbReference type="OrthoDB" id="407658at2759"/>
<sequence length="159" mass="18271">MLKYCVVEPEIFYTLMVSPPPFGSARLDSAPHLHCTSVEHPHFSDEVTTKFKRHCAAAEFLQDADWMLVIDENTAVANPDHCIEEWIDDRVNVLLFEQFTDWDISSSSYLVRNSQWSIQFLHKLAQWEFSSTPGKDNFEVIVSTFTIAMKEEMVAPVVV</sequence>
<protein>
    <submittedName>
        <fullName evidence="1">Uncharacterized protein</fullName>
    </submittedName>
</protein>
<accession>W2SYD8</accession>
<dbReference type="EMBL" id="KI660353">
    <property type="protein sequence ID" value="ETN74553.1"/>
    <property type="molecule type" value="Genomic_DNA"/>
</dbReference>
<organism evidence="1 2">
    <name type="scientific">Necator americanus</name>
    <name type="common">Human hookworm</name>
    <dbReference type="NCBI Taxonomy" id="51031"/>
    <lineage>
        <taxon>Eukaryota</taxon>
        <taxon>Metazoa</taxon>
        <taxon>Ecdysozoa</taxon>
        <taxon>Nematoda</taxon>
        <taxon>Chromadorea</taxon>
        <taxon>Rhabditida</taxon>
        <taxon>Rhabditina</taxon>
        <taxon>Rhabditomorpha</taxon>
        <taxon>Strongyloidea</taxon>
        <taxon>Ancylostomatidae</taxon>
        <taxon>Bunostominae</taxon>
        <taxon>Necator</taxon>
    </lineage>
</organism>
<dbReference type="PANTHER" id="PTHR31562:SF8">
    <property type="entry name" value="ALPHA-1,6-MANNOSYLTRANSFERASE"/>
    <property type="match status" value="1"/>
</dbReference>